<keyword evidence="2" id="KW-1133">Transmembrane helix</keyword>
<reference evidence="3 4" key="1">
    <citation type="submission" date="2024-08" db="EMBL/GenBank/DDBJ databases">
        <title>Two novel Cytobacillus novel species.</title>
        <authorList>
            <person name="Liu G."/>
        </authorList>
    </citation>
    <scope>NUCLEOTIDE SEQUENCE [LARGE SCALE GENOMIC DNA]</scope>
    <source>
        <strain evidence="3 4">FJAT-54145</strain>
    </source>
</reference>
<dbReference type="InterPro" id="IPR052928">
    <property type="entry name" value="Desiccation-related_membrane"/>
</dbReference>
<keyword evidence="2" id="KW-0812">Transmembrane</keyword>
<sequence>MENEDRKNQNDNINSKDFLIGALIGGIVGAVSALVFAPKSGKEIRNDLNLQATSLKERTDKLRENAKVKSTELTEVAKEKTSNIGSMVSKQSSELLNKVRVGKLSEELYEEEANRTAPKNVEDLKRKLEETKQAFDETESRLNQ</sequence>
<keyword evidence="2" id="KW-0472">Membrane</keyword>
<evidence type="ECO:0000256" key="2">
    <source>
        <dbReference type="SAM" id="Phobius"/>
    </source>
</evidence>
<keyword evidence="4" id="KW-1185">Reference proteome</keyword>
<dbReference type="Proteomes" id="UP001601059">
    <property type="component" value="Unassembled WGS sequence"/>
</dbReference>
<name>A0ABW6KGU8_9BACI</name>
<protein>
    <submittedName>
        <fullName evidence="3">YtxH domain-containing protein</fullName>
    </submittedName>
</protein>
<organism evidence="3 4">
    <name type="scientific">Cytobacillus spartinae</name>
    <dbReference type="NCBI Taxonomy" id="3299023"/>
    <lineage>
        <taxon>Bacteria</taxon>
        <taxon>Bacillati</taxon>
        <taxon>Bacillota</taxon>
        <taxon>Bacilli</taxon>
        <taxon>Bacillales</taxon>
        <taxon>Bacillaceae</taxon>
        <taxon>Cytobacillus</taxon>
    </lineage>
</organism>
<dbReference type="RefSeq" id="WP_389363903.1">
    <property type="nucleotide sequence ID" value="NZ_JBIACK010000015.1"/>
</dbReference>
<feature type="compositionally biased region" description="Basic and acidic residues" evidence="1">
    <location>
        <begin position="120"/>
        <end position="144"/>
    </location>
</feature>
<evidence type="ECO:0000313" key="3">
    <source>
        <dbReference type="EMBL" id="MFE8703396.1"/>
    </source>
</evidence>
<dbReference type="EMBL" id="JBIACK010000015">
    <property type="protein sequence ID" value="MFE8703396.1"/>
    <property type="molecule type" value="Genomic_DNA"/>
</dbReference>
<dbReference type="PANTHER" id="PTHR35792">
    <property type="entry name" value="GENERAL STRESS PROTEIN"/>
    <property type="match status" value="1"/>
</dbReference>
<evidence type="ECO:0000256" key="1">
    <source>
        <dbReference type="SAM" id="MobiDB-lite"/>
    </source>
</evidence>
<comment type="caution">
    <text evidence="3">The sequence shown here is derived from an EMBL/GenBank/DDBJ whole genome shotgun (WGS) entry which is preliminary data.</text>
</comment>
<feature type="region of interest" description="Disordered" evidence="1">
    <location>
        <begin position="108"/>
        <end position="144"/>
    </location>
</feature>
<dbReference type="Pfam" id="PF12732">
    <property type="entry name" value="YtxH"/>
    <property type="match status" value="1"/>
</dbReference>
<evidence type="ECO:0000313" key="4">
    <source>
        <dbReference type="Proteomes" id="UP001601059"/>
    </source>
</evidence>
<dbReference type="PANTHER" id="PTHR35792:SF1">
    <property type="entry name" value="SLL0268 PROTEIN"/>
    <property type="match status" value="1"/>
</dbReference>
<proteinExistence type="predicted"/>
<accession>A0ABW6KGU8</accession>
<dbReference type="InterPro" id="IPR024623">
    <property type="entry name" value="YtxH"/>
</dbReference>
<gene>
    <name evidence="3" type="ORF">ACFYKX_22805</name>
</gene>
<feature type="transmembrane region" description="Helical" evidence="2">
    <location>
        <begin position="18"/>
        <end position="37"/>
    </location>
</feature>